<dbReference type="PANTHER" id="PTHR41677:SF1">
    <property type="entry name" value="FE2OG DIOXYGENASE DOMAIN-CONTAINING PROTEIN"/>
    <property type="match status" value="1"/>
</dbReference>
<evidence type="ECO:0000313" key="2">
    <source>
        <dbReference type="EMBL" id="KAF5856487.1"/>
    </source>
</evidence>
<protein>
    <submittedName>
        <fullName evidence="2">Uncharacterized protein</fullName>
    </submittedName>
</protein>
<comment type="caution">
    <text evidence="2">The sequence shown here is derived from an EMBL/GenBank/DDBJ whole genome shotgun (WGS) entry which is preliminary data.</text>
</comment>
<sequence>MLSDCSGMTGGETALKTATGEIMKVRGPAMGTAVVMQGRYIEHQALKAFGGRERISMVNSFRAKLSLVRDVTVFTGVRSTSNLSELYTEYSEYRLKALEERVWARLEKERQRQLTRRPFNIDDMKCVIVATRPVLLSALMERLENLAHKREYWRAFLALTKTLISSGIKSAVKSLQILSNDDNLLEMFLPYDLEFTYAAALHLAMANALFPQILHGQVYSKEAHSILEEMIENGNKIAEVRQTELAQLEGLFEELAAREKSQGLQPLTLSSPTTPEMRPALEAWDSSSSMTPRILA</sequence>
<evidence type="ECO:0000313" key="3">
    <source>
        <dbReference type="Proteomes" id="UP000541154"/>
    </source>
</evidence>
<proteinExistence type="predicted"/>
<evidence type="ECO:0000256" key="1">
    <source>
        <dbReference type="SAM" id="MobiDB-lite"/>
    </source>
</evidence>
<keyword evidence="3" id="KW-1185">Reference proteome</keyword>
<organism evidence="2 3">
    <name type="scientific">Petromyces alliaceus</name>
    <name type="common">Aspergillus alliaceus</name>
    <dbReference type="NCBI Taxonomy" id="209559"/>
    <lineage>
        <taxon>Eukaryota</taxon>
        <taxon>Fungi</taxon>
        <taxon>Dikarya</taxon>
        <taxon>Ascomycota</taxon>
        <taxon>Pezizomycotina</taxon>
        <taxon>Eurotiomycetes</taxon>
        <taxon>Eurotiomycetidae</taxon>
        <taxon>Eurotiales</taxon>
        <taxon>Aspergillaceae</taxon>
        <taxon>Aspergillus</taxon>
        <taxon>Aspergillus subgen. Circumdati</taxon>
    </lineage>
</organism>
<dbReference type="EMBL" id="SPNV01000316">
    <property type="protein sequence ID" value="KAF5856487.1"/>
    <property type="molecule type" value="Genomic_DNA"/>
</dbReference>
<feature type="region of interest" description="Disordered" evidence="1">
    <location>
        <begin position="263"/>
        <end position="296"/>
    </location>
</feature>
<feature type="compositionally biased region" description="Polar residues" evidence="1">
    <location>
        <begin position="263"/>
        <end position="274"/>
    </location>
</feature>
<dbReference type="PANTHER" id="PTHR41677">
    <property type="entry name" value="YALI0B19030P"/>
    <property type="match status" value="1"/>
</dbReference>
<reference evidence="2 3" key="1">
    <citation type="submission" date="2019-04" db="EMBL/GenBank/DDBJ databases">
        <title>Aspergillus burnettii sp. nov., novel species from soil in southeast Queensland.</title>
        <authorList>
            <person name="Gilchrist C.L.M."/>
            <person name="Pitt J.I."/>
            <person name="Lange L."/>
            <person name="Lacey H.J."/>
            <person name="Vuong D."/>
            <person name="Midgley D.J."/>
            <person name="Greenfield P."/>
            <person name="Bradbury M."/>
            <person name="Lacey E."/>
            <person name="Busk P.K."/>
            <person name="Pilgaard B."/>
            <person name="Chooi Y.H."/>
            <person name="Piggott A.M."/>
        </authorList>
    </citation>
    <scope>NUCLEOTIDE SEQUENCE [LARGE SCALE GENOMIC DNA]</scope>
    <source>
        <strain evidence="2 3">FRR 5400</strain>
    </source>
</reference>
<accession>A0A8H6E224</accession>
<gene>
    <name evidence="2" type="ORF">ETB97_007289</name>
</gene>
<dbReference type="AlphaFoldDB" id="A0A8H6E224"/>
<feature type="compositionally biased region" description="Polar residues" evidence="1">
    <location>
        <begin position="285"/>
        <end position="296"/>
    </location>
</feature>
<dbReference type="Proteomes" id="UP000541154">
    <property type="component" value="Unassembled WGS sequence"/>
</dbReference>
<name>A0A8H6E224_PETAA</name>